<reference evidence="2 3" key="1">
    <citation type="submission" date="2020-08" db="EMBL/GenBank/DDBJ databases">
        <title>The genome sequence of type strain Novosphingobium flavum NBRC 111647.</title>
        <authorList>
            <person name="Liu Y."/>
        </authorList>
    </citation>
    <scope>NUCLEOTIDE SEQUENCE [LARGE SCALE GENOMIC DNA]</scope>
    <source>
        <strain evidence="2 3">NBRC 111647</strain>
    </source>
</reference>
<protein>
    <submittedName>
        <fullName evidence="2">Uncharacterized protein</fullName>
    </submittedName>
</protein>
<organism evidence="2 3">
    <name type="scientific">Novosphingobium flavum</name>
    <dbReference type="NCBI Taxonomy" id="1778672"/>
    <lineage>
        <taxon>Bacteria</taxon>
        <taxon>Pseudomonadati</taxon>
        <taxon>Pseudomonadota</taxon>
        <taxon>Alphaproteobacteria</taxon>
        <taxon>Sphingomonadales</taxon>
        <taxon>Sphingomonadaceae</taxon>
        <taxon>Novosphingobium</taxon>
    </lineage>
</organism>
<dbReference type="Proteomes" id="UP000566813">
    <property type="component" value="Unassembled WGS sequence"/>
</dbReference>
<dbReference type="AlphaFoldDB" id="A0A7X1FUJ0"/>
<proteinExistence type="predicted"/>
<keyword evidence="3" id="KW-1185">Reference proteome</keyword>
<feature type="region of interest" description="Disordered" evidence="1">
    <location>
        <begin position="16"/>
        <end position="41"/>
    </location>
</feature>
<evidence type="ECO:0000256" key="1">
    <source>
        <dbReference type="SAM" id="MobiDB-lite"/>
    </source>
</evidence>
<name>A0A7X1FUJ0_9SPHN</name>
<comment type="caution">
    <text evidence="2">The sequence shown here is derived from an EMBL/GenBank/DDBJ whole genome shotgun (WGS) entry which is preliminary data.</text>
</comment>
<evidence type="ECO:0000313" key="3">
    <source>
        <dbReference type="Proteomes" id="UP000566813"/>
    </source>
</evidence>
<dbReference type="EMBL" id="JACLAW010000016">
    <property type="protein sequence ID" value="MBC2667249.1"/>
    <property type="molecule type" value="Genomic_DNA"/>
</dbReference>
<sequence length="141" mass="14835">MARVARLAPHLLARKGSATPAMRSGLTESAEDDLGWNDMGHDADTFPATDVTSMGSVVAFPSEPAAGRSLARRPRGASLAAGGKAAFTLRLDAERHLKLRLACAHDARSAQSLLTAALDRLLDDMPDLSQLADQSGRSGRT</sequence>
<gene>
    <name evidence="2" type="ORF">H7F51_17150</name>
</gene>
<evidence type="ECO:0000313" key="2">
    <source>
        <dbReference type="EMBL" id="MBC2667249.1"/>
    </source>
</evidence>
<accession>A0A7X1FUJ0</accession>